<comment type="caution">
    <text evidence="2">The sequence shown here is derived from an EMBL/GenBank/DDBJ whole genome shotgun (WGS) entry which is preliminary data.</text>
</comment>
<keyword evidence="3" id="KW-1185">Reference proteome</keyword>
<feature type="chain" id="PRO_5047356800" evidence="1">
    <location>
        <begin position="28"/>
        <end position="190"/>
    </location>
</feature>
<proteinExistence type="predicted"/>
<evidence type="ECO:0000313" key="3">
    <source>
        <dbReference type="Proteomes" id="UP001642484"/>
    </source>
</evidence>
<reference evidence="2 3" key="1">
    <citation type="submission" date="2024-02" db="EMBL/GenBank/DDBJ databases">
        <authorList>
            <person name="Chen Y."/>
            <person name="Shah S."/>
            <person name="Dougan E. K."/>
            <person name="Thang M."/>
            <person name="Chan C."/>
        </authorList>
    </citation>
    <scope>NUCLEOTIDE SEQUENCE [LARGE SCALE GENOMIC DNA]</scope>
</reference>
<dbReference type="EMBL" id="CAXAMN010027694">
    <property type="protein sequence ID" value="CAK9112195.1"/>
    <property type="molecule type" value="Genomic_DNA"/>
</dbReference>
<organism evidence="2 3">
    <name type="scientific">Durusdinium trenchii</name>
    <dbReference type="NCBI Taxonomy" id="1381693"/>
    <lineage>
        <taxon>Eukaryota</taxon>
        <taxon>Sar</taxon>
        <taxon>Alveolata</taxon>
        <taxon>Dinophyceae</taxon>
        <taxon>Suessiales</taxon>
        <taxon>Symbiodiniaceae</taxon>
        <taxon>Durusdinium</taxon>
    </lineage>
</organism>
<gene>
    <name evidence="2" type="ORF">CCMP2556_LOCUS52030</name>
</gene>
<keyword evidence="1" id="KW-0732">Signal</keyword>
<protein>
    <submittedName>
        <fullName evidence="2">Uncharacterized protein</fullName>
    </submittedName>
</protein>
<evidence type="ECO:0000313" key="2">
    <source>
        <dbReference type="EMBL" id="CAK9112195.1"/>
    </source>
</evidence>
<name>A0ABP0SIG0_9DINO</name>
<feature type="signal peptide" evidence="1">
    <location>
        <begin position="1"/>
        <end position="27"/>
    </location>
</feature>
<dbReference type="Proteomes" id="UP001642484">
    <property type="component" value="Unassembled WGS sequence"/>
</dbReference>
<accession>A0ABP0SIG0</accession>
<sequence length="190" mass="20401">MARHATRSGSLLFFSAMFVLIASPAWLSGGHPGDGRLDGRLGRRGLLGACVMGLDQLPAAADVIRLQQAPLPQAYRDSVVPTAQALKEALEAEESVGDAFIGEEAEKTLSALEQKAGQLVQRYGETYIAERGLPADAPLRSNQVYFLMEDAIGIFEVAVQSDQLPKARQKLIAKLQEVLDLAAKVGIEES</sequence>
<evidence type="ECO:0000256" key="1">
    <source>
        <dbReference type="SAM" id="SignalP"/>
    </source>
</evidence>